<evidence type="ECO:0000259" key="1">
    <source>
        <dbReference type="Pfam" id="PF02470"/>
    </source>
</evidence>
<evidence type="ECO:0000259" key="2">
    <source>
        <dbReference type="Pfam" id="PF11887"/>
    </source>
</evidence>
<dbReference type="OrthoDB" id="3460188at2"/>
<dbReference type="PANTHER" id="PTHR33371">
    <property type="entry name" value="INTERMEMBRANE PHOSPHOLIPID TRANSPORT SYSTEM BINDING PROTEIN MLAD-RELATED"/>
    <property type="match status" value="1"/>
</dbReference>
<dbReference type="PANTHER" id="PTHR33371:SF19">
    <property type="entry name" value="MCE-FAMILY PROTEIN MCE4A"/>
    <property type="match status" value="1"/>
</dbReference>
<dbReference type="RefSeq" id="WP_123221452.1">
    <property type="nucleotide sequence ID" value="NZ_RJSF01000007.1"/>
</dbReference>
<name>A0A3N0GVW7_9ACTN</name>
<dbReference type="NCBIfam" id="TIGR00996">
    <property type="entry name" value="Mtu_fam_mce"/>
    <property type="match status" value="1"/>
</dbReference>
<sequence length="423" mass="45352">MAKIFSNRLLGVVFIGILLLGVWVINAVFTQKFVSFDRVTLNTDTIGLQLPSRADVKVRGVIVGEVLDAKSEVNGAVLTLGLDPNKIGEIPQNVTASILPKTLFGEKYVELVVPSDASKQALRTGDRITQTQLPIEVEKVLNDIYPLLRAVQPAELNYTLNALATALEGRGEAIGQNIEIFDSYLKRLNPQVPALVEDLRLLAKVSGTYADVAPQIAETLRNTVKTGNTLVSREAKLHAFLKDVTSFSGTAKTFLDNNGSNIVRLGQLSKPQLELLNRYSPEFPCLLRGLVDQAPNLASTFRGFVFHIDLITLPRQPRGYTAKDVPVLGADNGPACLGLPNPPVPFRHVPNLTDGVNNLQRGDAQRTAPAIDAASTSSAAGAAEKALFGALTAPVLGVPADQVPDVTTLLFAPLVAGTEVSMR</sequence>
<reference evidence="3 4" key="1">
    <citation type="submission" date="2018-11" db="EMBL/GenBank/DDBJ databases">
        <authorList>
            <person name="Li F."/>
        </authorList>
    </citation>
    <scope>NUCLEOTIDE SEQUENCE [LARGE SCALE GENOMIC DNA]</scope>
    <source>
        <strain evidence="3 4">Gsoil 818</strain>
    </source>
</reference>
<proteinExistence type="predicted"/>
<dbReference type="InterPro" id="IPR024516">
    <property type="entry name" value="Mce_C"/>
</dbReference>
<accession>A0A3N0GVW7</accession>
<dbReference type="Pfam" id="PF11887">
    <property type="entry name" value="Mce4_CUP1"/>
    <property type="match status" value="1"/>
</dbReference>
<feature type="domain" description="Mce/MlaD" evidence="1">
    <location>
        <begin position="38"/>
        <end position="112"/>
    </location>
</feature>
<dbReference type="EMBL" id="RJSF01000007">
    <property type="protein sequence ID" value="RNM16559.1"/>
    <property type="molecule type" value="Genomic_DNA"/>
</dbReference>
<dbReference type="InterPro" id="IPR052336">
    <property type="entry name" value="MlaD_Phospholipid_Transporter"/>
</dbReference>
<dbReference type="Proteomes" id="UP000279994">
    <property type="component" value="Unassembled WGS sequence"/>
</dbReference>
<dbReference type="InterPro" id="IPR003399">
    <property type="entry name" value="Mce/MlaD"/>
</dbReference>
<dbReference type="AlphaFoldDB" id="A0A3N0GVW7"/>
<dbReference type="GO" id="GO:0005576">
    <property type="term" value="C:extracellular region"/>
    <property type="evidence" value="ECO:0007669"/>
    <property type="project" value="TreeGrafter"/>
</dbReference>
<protein>
    <submittedName>
        <fullName evidence="3">MCE family protein</fullName>
    </submittedName>
</protein>
<dbReference type="Pfam" id="PF02470">
    <property type="entry name" value="MlaD"/>
    <property type="match status" value="1"/>
</dbReference>
<evidence type="ECO:0000313" key="3">
    <source>
        <dbReference type="EMBL" id="RNM16559.1"/>
    </source>
</evidence>
<gene>
    <name evidence="3" type="ORF">EFL26_03160</name>
</gene>
<feature type="domain" description="Mammalian cell entry C-terminal" evidence="2">
    <location>
        <begin position="118"/>
        <end position="334"/>
    </location>
</feature>
<dbReference type="GO" id="GO:0051701">
    <property type="term" value="P:biological process involved in interaction with host"/>
    <property type="evidence" value="ECO:0007669"/>
    <property type="project" value="TreeGrafter"/>
</dbReference>
<evidence type="ECO:0000313" key="4">
    <source>
        <dbReference type="Proteomes" id="UP000279994"/>
    </source>
</evidence>
<comment type="caution">
    <text evidence="3">The sequence shown here is derived from an EMBL/GenBank/DDBJ whole genome shotgun (WGS) entry which is preliminary data.</text>
</comment>
<keyword evidence="4" id="KW-1185">Reference proteome</keyword>
<organism evidence="3 4">
    <name type="scientific">Nocardioides pocheonensis</name>
    <dbReference type="NCBI Taxonomy" id="661485"/>
    <lineage>
        <taxon>Bacteria</taxon>
        <taxon>Bacillati</taxon>
        <taxon>Actinomycetota</taxon>
        <taxon>Actinomycetes</taxon>
        <taxon>Propionibacteriales</taxon>
        <taxon>Nocardioidaceae</taxon>
        <taxon>Nocardioides</taxon>
    </lineage>
</organism>
<dbReference type="InterPro" id="IPR005693">
    <property type="entry name" value="Mce"/>
</dbReference>